<dbReference type="EMBL" id="NCKW01015515">
    <property type="protein sequence ID" value="POM62684.1"/>
    <property type="molecule type" value="Genomic_DNA"/>
</dbReference>
<dbReference type="AlphaFoldDB" id="A0A2P4XAU4"/>
<organism evidence="1 2">
    <name type="scientific">Phytophthora palmivora</name>
    <dbReference type="NCBI Taxonomy" id="4796"/>
    <lineage>
        <taxon>Eukaryota</taxon>
        <taxon>Sar</taxon>
        <taxon>Stramenopiles</taxon>
        <taxon>Oomycota</taxon>
        <taxon>Peronosporomycetes</taxon>
        <taxon>Peronosporales</taxon>
        <taxon>Peronosporaceae</taxon>
        <taxon>Phytophthora</taxon>
    </lineage>
</organism>
<accession>A0A2P4XAU4</accession>
<dbReference type="Proteomes" id="UP000237271">
    <property type="component" value="Unassembled WGS sequence"/>
</dbReference>
<sequence length="98" mass="10803">MDAALISTDRLRVAFALSNLDGHLGVHKKDDVTELLHNLGSAVQKKLQPAFLPATTSVANIRASMPLNKGKREMHEYIQEMRILAASLVGYPYLNTSK</sequence>
<keyword evidence="2" id="KW-1185">Reference proteome</keyword>
<name>A0A2P4XAU4_9STRA</name>
<proteinExistence type="predicted"/>
<dbReference type="OrthoDB" id="8034694at2759"/>
<evidence type="ECO:0000313" key="2">
    <source>
        <dbReference type="Proteomes" id="UP000237271"/>
    </source>
</evidence>
<evidence type="ECO:0000313" key="1">
    <source>
        <dbReference type="EMBL" id="POM62684.1"/>
    </source>
</evidence>
<comment type="caution">
    <text evidence="1">The sequence shown here is derived from an EMBL/GenBank/DDBJ whole genome shotgun (WGS) entry which is preliminary data.</text>
</comment>
<protein>
    <submittedName>
        <fullName evidence="1">Gag protein</fullName>
    </submittedName>
</protein>
<gene>
    <name evidence="1" type="ORF">PHPALM_28127</name>
</gene>
<reference evidence="1 2" key="1">
    <citation type="journal article" date="2017" name="Genome Biol. Evol.">
        <title>Phytophthora megakarya and P. palmivora, closely related causal agents of cacao black pod rot, underwent increases in genome sizes and gene numbers by different mechanisms.</title>
        <authorList>
            <person name="Ali S.S."/>
            <person name="Shao J."/>
            <person name="Lary D.J."/>
            <person name="Kronmiller B."/>
            <person name="Shen D."/>
            <person name="Strem M.D."/>
            <person name="Amoako-Attah I."/>
            <person name="Akrofi A.Y."/>
            <person name="Begoude B.A."/>
            <person name="Ten Hoopen G.M."/>
            <person name="Coulibaly K."/>
            <person name="Kebe B.I."/>
            <person name="Melnick R.L."/>
            <person name="Guiltinan M.J."/>
            <person name="Tyler B.M."/>
            <person name="Meinhardt L.W."/>
            <person name="Bailey B.A."/>
        </authorList>
    </citation>
    <scope>NUCLEOTIDE SEQUENCE [LARGE SCALE GENOMIC DNA]</scope>
    <source>
        <strain evidence="2">sbr112.9</strain>
    </source>
</reference>